<dbReference type="PROSITE" id="PS50829">
    <property type="entry name" value="GYF"/>
    <property type="match status" value="1"/>
</dbReference>
<dbReference type="PANTHER" id="PTHR23084">
    <property type="entry name" value="PHOSPHATIDYLINOSITOL-4-PHOSPHATE 5-KINASE RELATED"/>
    <property type="match status" value="1"/>
</dbReference>
<dbReference type="AlphaFoldDB" id="A0A4R3JMP8"/>
<dbReference type="Pfam" id="PF02493">
    <property type="entry name" value="MORN"/>
    <property type="match status" value="3"/>
</dbReference>
<dbReference type="RefSeq" id="WP_132242285.1">
    <property type="nucleotide sequence ID" value="NZ_SLZU01000002.1"/>
</dbReference>
<dbReference type="SUPFAM" id="SSF82185">
    <property type="entry name" value="Histone H3 K4-specific methyltransferase SET7/9 N-terminal domain"/>
    <property type="match status" value="1"/>
</dbReference>
<evidence type="ECO:0000256" key="2">
    <source>
        <dbReference type="SAM" id="SignalP"/>
    </source>
</evidence>
<reference evidence="4 5" key="1">
    <citation type="submission" date="2019-03" db="EMBL/GenBank/DDBJ databases">
        <title>Genomic Encyclopedia of Type Strains, Phase IV (KMG-IV): sequencing the most valuable type-strain genomes for metagenomic binning, comparative biology and taxonomic classification.</title>
        <authorList>
            <person name="Goeker M."/>
        </authorList>
    </citation>
    <scope>NUCLEOTIDE SEQUENCE [LARGE SCALE GENOMIC DNA]</scope>
    <source>
        <strain evidence="4 5">DSM 104836</strain>
    </source>
</reference>
<accession>A0A4R3JMP8</accession>
<dbReference type="PANTHER" id="PTHR23084:SF263">
    <property type="entry name" value="MORN REPEAT-CONTAINING PROTEIN 1"/>
    <property type="match status" value="1"/>
</dbReference>
<dbReference type="OrthoDB" id="7794320at2"/>
<feature type="chain" id="PRO_5020676987" evidence="2">
    <location>
        <begin position="20"/>
        <end position="578"/>
    </location>
</feature>
<dbReference type="Proteomes" id="UP000295696">
    <property type="component" value="Unassembled WGS sequence"/>
</dbReference>
<evidence type="ECO:0000259" key="3">
    <source>
        <dbReference type="PROSITE" id="PS50829"/>
    </source>
</evidence>
<feature type="domain" description="GYF" evidence="3">
    <location>
        <begin position="80"/>
        <end position="137"/>
    </location>
</feature>
<keyword evidence="1" id="KW-0677">Repeat</keyword>
<proteinExistence type="predicted"/>
<name>A0A4R3JMP8_9RHOB</name>
<keyword evidence="5" id="KW-1185">Reference proteome</keyword>
<protein>
    <submittedName>
        <fullName evidence="4">MORN repeat protein</fullName>
    </submittedName>
</protein>
<comment type="caution">
    <text evidence="4">The sequence shown here is derived from an EMBL/GenBank/DDBJ whole genome shotgun (WGS) entry which is preliminary data.</text>
</comment>
<dbReference type="EMBL" id="SLZU01000002">
    <property type="protein sequence ID" value="TCS66315.1"/>
    <property type="molecule type" value="Genomic_DNA"/>
</dbReference>
<dbReference type="InterPro" id="IPR003169">
    <property type="entry name" value="GYF"/>
</dbReference>
<gene>
    <name evidence="4" type="ORF">EDD52_102132</name>
</gene>
<organism evidence="4 5">
    <name type="scientific">Primorskyibacter sedentarius</name>
    <dbReference type="NCBI Taxonomy" id="745311"/>
    <lineage>
        <taxon>Bacteria</taxon>
        <taxon>Pseudomonadati</taxon>
        <taxon>Pseudomonadota</taxon>
        <taxon>Alphaproteobacteria</taxon>
        <taxon>Rhodobacterales</taxon>
        <taxon>Roseobacteraceae</taxon>
        <taxon>Primorskyibacter</taxon>
    </lineage>
</organism>
<sequence>MKFPVFLFLWLALALPASAETPSPVLSLREVTVPQDAGRVPVAGQGAWRDHVQLVWSPSAKTLSRRSYRIFDPFAEDGFDLFWQPRDPATDKAGPLTGEGILTWRRKGSFRQSEDGIAAQFIGHMQDGRATGFGRFSDASGLRYTGLWRGGLMHGAGQLQTALGDALVGTFQDGLPAGQGRLVDVTGATYAGPFENGAPLLAQSGPAGLAIALSVGGDRDFCCGFRGPDLGYASLSEPGKLSIFPDDPRLMDAWRGRANVVVQDPVEFDWARALEWQYSFLNYHKDLRTTLPLRFGLRNTTTQGAQIIGAYLDIDRSRIDAQPMMQAVVLKPLSPSNTDFSLENYGWSSATDVTLTARFVRGDAETPSFTMSLPDIEDINAFSFIPVLRDFGVATDRLPEVATACAGQFGQDSNPAGCTDRIRQSGIFGNLAPLLTENEGASSFGVNFKGTLGYGWLDADGGRRRTEAPFEGHIPLAALTSRAECEGGDFEPVNLGQPFDMELAADGYRINMPVFGGVQAGEERRWEVLLDAAKSSNHDMRVVILLADGREVVSRDIAALIFNARRYSADIRPFQPRC</sequence>
<evidence type="ECO:0000256" key="1">
    <source>
        <dbReference type="ARBA" id="ARBA00022737"/>
    </source>
</evidence>
<dbReference type="InterPro" id="IPR003409">
    <property type="entry name" value="MORN"/>
</dbReference>
<keyword evidence="2" id="KW-0732">Signal</keyword>
<feature type="signal peptide" evidence="2">
    <location>
        <begin position="1"/>
        <end position="19"/>
    </location>
</feature>
<evidence type="ECO:0000313" key="4">
    <source>
        <dbReference type="EMBL" id="TCS66315.1"/>
    </source>
</evidence>
<evidence type="ECO:0000313" key="5">
    <source>
        <dbReference type="Proteomes" id="UP000295696"/>
    </source>
</evidence>